<dbReference type="PROSITE" id="PS50082">
    <property type="entry name" value="WD_REPEATS_2"/>
    <property type="match status" value="1"/>
</dbReference>
<keyword evidence="9" id="KW-1185">Reference proteome</keyword>
<evidence type="ECO:0000256" key="3">
    <source>
        <dbReference type="ARBA" id="ARBA00022737"/>
    </source>
</evidence>
<protein>
    <submittedName>
        <fullName evidence="8">BING4CT domain protein</fullName>
    </submittedName>
</protein>
<dbReference type="Pfam" id="PF00400">
    <property type="entry name" value="WD40"/>
    <property type="match status" value="1"/>
</dbReference>
<dbReference type="OrthoDB" id="10251154at2759"/>
<dbReference type="AlphaFoldDB" id="W2SWN2"/>
<dbReference type="PANTHER" id="PTHR14085:SF3">
    <property type="entry name" value="WD REPEAT-CONTAINING PROTEIN 46"/>
    <property type="match status" value="1"/>
</dbReference>
<evidence type="ECO:0000313" key="9">
    <source>
        <dbReference type="Proteomes" id="UP000053676"/>
    </source>
</evidence>
<comment type="subcellular location">
    <subcellularLocation>
        <location evidence="1">Nucleus</location>
        <location evidence="1">Nucleolus</location>
    </subcellularLocation>
</comment>
<evidence type="ECO:0000259" key="7">
    <source>
        <dbReference type="SMART" id="SM01033"/>
    </source>
</evidence>
<dbReference type="Proteomes" id="UP000053676">
    <property type="component" value="Unassembled WGS sequence"/>
</dbReference>
<name>W2SWN2_NECAM</name>
<dbReference type="GO" id="GO:0032040">
    <property type="term" value="C:small-subunit processome"/>
    <property type="evidence" value="ECO:0007669"/>
    <property type="project" value="TreeGrafter"/>
</dbReference>
<dbReference type="SUPFAM" id="SSF50978">
    <property type="entry name" value="WD40 repeat-like"/>
    <property type="match status" value="1"/>
</dbReference>
<dbReference type="Pfam" id="PF08149">
    <property type="entry name" value="BING4CT"/>
    <property type="match status" value="1"/>
</dbReference>
<evidence type="ECO:0000313" key="8">
    <source>
        <dbReference type="EMBL" id="ETN73107.1"/>
    </source>
</evidence>
<reference evidence="9" key="1">
    <citation type="journal article" date="2014" name="Nat. Genet.">
        <title>Genome of the human hookworm Necator americanus.</title>
        <authorList>
            <person name="Tang Y.T."/>
            <person name="Gao X."/>
            <person name="Rosa B.A."/>
            <person name="Abubucker S."/>
            <person name="Hallsworth-Pepin K."/>
            <person name="Martin J."/>
            <person name="Tyagi R."/>
            <person name="Heizer E."/>
            <person name="Zhang X."/>
            <person name="Bhonagiri-Palsikar V."/>
            <person name="Minx P."/>
            <person name="Warren W.C."/>
            <person name="Wang Q."/>
            <person name="Zhan B."/>
            <person name="Hotez P.J."/>
            <person name="Sternberg P.W."/>
            <person name="Dougall A."/>
            <person name="Gaze S.T."/>
            <person name="Mulvenna J."/>
            <person name="Sotillo J."/>
            <person name="Ranganathan S."/>
            <person name="Rabelo E.M."/>
            <person name="Wilson R.K."/>
            <person name="Felgner P.L."/>
            <person name="Bethony J."/>
            <person name="Hawdon J.M."/>
            <person name="Gasser R.B."/>
            <person name="Loukas A."/>
            <person name="Mitreva M."/>
        </authorList>
    </citation>
    <scope>NUCLEOTIDE SEQUENCE [LARGE SCALE GENOMIC DNA]</scope>
</reference>
<accession>W2SWN2</accession>
<dbReference type="InterPro" id="IPR001680">
    <property type="entry name" value="WD40_rpt"/>
</dbReference>
<dbReference type="PROSITE" id="PS50294">
    <property type="entry name" value="WD_REPEATS_REGION"/>
    <property type="match status" value="1"/>
</dbReference>
<dbReference type="InterPro" id="IPR019775">
    <property type="entry name" value="WD40_repeat_CS"/>
</dbReference>
<dbReference type="InterPro" id="IPR012952">
    <property type="entry name" value="BING4_C_dom"/>
</dbReference>
<dbReference type="PROSITE" id="PS00678">
    <property type="entry name" value="WD_REPEATS_1"/>
    <property type="match status" value="1"/>
</dbReference>
<dbReference type="InterPro" id="IPR040315">
    <property type="entry name" value="WDR46/Utp7"/>
</dbReference>
<feature type="repeat" description="WD" evidence="5">
    <location>
        <begin position="158"/>
        <end position="199"/>
    </location>
</feature>
<dbReference type="InterPro" id="IPR015943">
    <property type="entry name" value="WD40/YVTN_repeat-like_dom_sf"/>
</dbReference>
<dbReference type="PANTHER" id="PTHR14085">
    <property type="entry name" value="WD-REPEAT PROTEIN BING4"/>
    <property type="match status" value="1"/>
</dbReference>
<evidence type="ECO:0000256" key="2">
    <source>
        <dbReference type="ARBA" id="ARBA00022574"/>
    </source>
</evidence>
<sequence length="409" mass="47117">MFQEGFIEGDDGEPTYAIRQDEIADAVDIANASKYFELHLENFGPYRVSYTDNGRHLLLGGKRGHIASLDWQTKNLHCETNVMETVRDVRWMHTENIYAVAQRHYTYVYDNQGTELHCVKQLHDIRRLEFLPRHFLLVGSVSVVLNYLNAMTEPLVKMLAHQSSIRGMDIDQTGKYMVTTGLDRKCRVWDVRMYKQLHAYSLAFGLSHVAVSQRMAVACAIGNTVQIFKDMHLGICHEPYLAHRLSGPVSDLAFVPYEDVLGVGHANGFTSMLVPGSGEANVDAVMANPYETKKQRREREVKQLLDKLQPELIALDPLDITRVNEDMLEKEMEDRKKILYVRPVQIEYTPKHKMRGRGTGAHKELRKNMVIDDVRKDRVKEKKEVEKEVFGNEKVESSKQKQLLDRFRK</sequence>
<evidence type="ECO:0000256" key="1">
    <source>
        <dbReference type="ARBA" id="ARBA00004604"/>
    </source>
</evidence>
<dbReference type="GO" id="GO:0000462">
    <property type="term" value="P:maturation of SSU-rRNA from tricistronic rRNA transcript (SSU-rRNA, 5.8S rRNA, LSU-rRNA)"/>
    <property type="evidence" value="ECO:0007669"/>
    <property type="project" value="TreeGrafter"/>
</dbReference>
<dbReference type="KEGG" id="nai:NECAME_13636"/>
<gene>
    <name evidence="8" type="ORF">NECAME_13636</name>
</gene>
<dbReference type="Gene3D" id="2.130.10.10">
    <property type="entry name" value="YVTN repeat-like/Quinoprotein amine dehydrogenase"/>
    <property type="match status" value="1"/>
</dbReference>
<proteinExistence type="predicted"/>
<dbReference type="OMA" id="GPYHIDY"/>
<evidence type="ECO:0000256" key="4">
    <source>
        <dbReference type="ARBA" id="ARBA00023242"/>
    </source>
</evidence>
<evidence type="ECO:0000256" key="6">
    <source>
        <dbReference type="SAM" id="MobiDB-lite"/>
    </source>
</evidence>
<feature type="region of interest" description="Disordered" evidence="6">
    <location>
        <begin position="385"/>
        <end position="409"/>
    </location>
</feature>
<dbReference type="SMART" id="SM01033">
    <property type="entry name" value="BING4CT"/>
    <property type="match status" value="1"/>
</dbReference>
<keyword evidence="4" id="KW-0539">Nucleus</keyword>
<dbReference type="EMBL" id="KI661935">
    <property type="protein sequence ID" value="ETN73107.1"/>
    <property type="molecule type" value="Genomic_DNA"/>
</dbReference>
<dbReference type="STRING" id="51031.W2SWN2"/>
<keyword evidence="2 5" id="KW-0853">WD repeat</keyword>
<dbReference type="InterPro" id="IPR036322">
    <property type="entry name" value="WD40_repeat_dom_sf"/>
</dbReference>
<dbReference type="SMART" id="SM00320">
    <property type="entry name" value="WD40"/>
    <property type="match status" value="1"/>
</dbReference>
<evidence type="ECO:0000256" key="5">
    <source>
        <dbReference type="PROSITE-ProRule" id="PRU00221"/>
    </source>
</evidence>
<dbReference type="GO" id="GO:0030686">
    <property type="term" value="C:90S preribosome"/>
    <property type="evidence" value="ECO:0007669"/>
    <property type="project" value="TreeGrafter"/>
</dbReference>
<feature type="domain" description="BING4 C-terminal" evidence="7">
    <location>
        <begin position="239"/>
        <end position="317"/>
    </location>
</feature>
<organism evidence="8 9">
    <name type="scientific">Necator americanus</name>
    <name type="common">Human hookworm</name>
    <dbReference type="NCBI Taxonomy" id="51031"/>
    <lineage>
        <taxon>Eukaryota</taxon>
        <taxon>Metazoa</taxon>
        <taxon>Ecdysozoa</taxon>
        <taxon>Nematoda</taxon>
        <taxon>Chromadorea</taxon>
        <taxon>Rhabditida</taxon>
        <taxon>Rhabditina</taxon>
        <taxon>Rhabditomorpha</taxon>
        <taxon>Strongyloidea</taxon>
        <taxon>Ancylostomatidae</taxon>
        <taxon>Bunostominae</taxon>
        <taxon>Necator</taxon>
    </lineage>
</organism>
<keyword evidence="3" id="KW-0677">Repeat</keyword>